<evidence type="ECO:0000256" key="1">
    <source>
        <dbReference type="SAM" id="MobiDB-lite"/>
    </source>
</evidence>
<dbReference type="VEuPathDB" id="FungiDB:HpaG810492"/>
<dbReference type="InParanoid" id="M4BVF0"/>
<organism evidence="2 3">
    <name type="scientific">Hyaloperonospora arabidopsidis (strain Emoy2)</name>
    <name type="common">Downy mildew agent</name>
    <name type="synonym">Peronospora arabidopsidis</name>
    <dbReference type="NCBI Taxonomy" id="559515"/>
    <lineage>
        <taxon>Eukaryota</taxon>
        <taxon>Sar</taxon>
        <taxon>Stramenopiles</taxon>
        <taxon>Oomycota</taxon>
        <taxon>Peronosporomycetes</taxon>
        <taxon>Peronosporales</taxon>
        <taxon>Peronosporaceae</taxon>
        <taxon>Hyaloperonospora</taxon>
    </lineage>
</organism>
<protein>
    <submittedName>
        <fullName evidence="2">Uncharacterized protein</fullName>
    </submittedName>
</protein>
<keyword evidence="3" id="KW-1185">Reference proteome</keyword>
<dbReference type="HOGENOM" id="CLU_3054425_0_0_1"/>
<reference evidence="3" key="1">
    <citation type="journal article" date="2010" name="Science">
        <title>Signatures of adaptation to obligate biotrophy in the Hyaloperonospora arabidopsidis genome.</title>
        <authorList>
            <person name="Baxter L."/>
            <person name="Tripathy S."/>
            <person name="Ishaque N."/>
            <person name="Boot N."/>
            <person name="Cabral A."/>
            <person name="Kemen E."/>
            <person name="Thines M."/>
            <person name="Ah-Fong A."/>
            <person name="Anderson R."/>
            <person name="Badejoko W."/>
            <person name="Bittner-Eddy P."/>
            <person name="Boore J.L."/>
            <person name="Chibucos M.C."/>
            <person name="Coates M."/>
            <person name="Dehal P."/>
            <person name="Delehaunty K."/>
            <person name="Dong S."/>
            <person name="Downton P."/>
            <person name="Dumas B."/>
            <person name="Fabro G."/>
            <person name="Fronick C."/>
            <person name="Fuerstenberg S.I."/>
            <person name="Fulton L."/>
            <person name="Gaulin E."/>
            <person name="Govers F."/>
            <person name="Hughes L."/>
            <person name="Humphray S."/>
            <person name="Jiang R.H."/>
            <person name="Judelson H."/>
            <person name="Kamoun S."/>
            <person name="Kyung K."/>
            <person name="Meijer H."/>
            <person name="Minx P."/>
            <person name="Morris P."/>
            <person name="Nelson J."/>
            <person name="Phuntumart V."/>
            <person name="Qutob D."/>
            <person name="Rehmany A."/>
            <person name="Rougon-Cardoso A."/>
            <person name="Ryden P."/>
            <person name="Torto-Alalibo T."/>
            <person name="Studholme D."/>
            <person name="Wang Y."/>
            <person name="Win J."/>
            <person name="Wood J."/>
            <person name="Clifton S.W."/>
            <person name="Rogers J."/>
            <person name="Van den Ackerveken G."/>
            <person name="Jones J.D."/>
            <person name="McDowell J.M."/>
            <person name="Beynon J."/>
            <person name="Tyler B.M."/>
        </authorList>
    </citation>
    <scope>NUCLEOTIDE SEQUENCE [LARGE SCALE GENOMIC DNA]</scope>
    <source>
        <strain evidence="3">Emoy2</strain>
    </source>
</reference>
<evidence type="ECO:0000313" key="3">
    <source>
        <dbReference type="Proteomes" id="UP000011713"/>
    </source>
</evidence>
<dbReference type="AlphaFoldDB" id="M4BVF0"/>
<dbReference type="Proteomes" id="UP000011713">
    <property type="component" value="Unassembled WGS sequence"/>
</dbReference>
<reference evidence="2" key="2">
    <citation type="submission" date="2015-06" db="UniProtKB">
        <authorList>
            <consortium name="EnsemblProtists"/>
        </authorList>
    </citation>
    <scope>IDENTIFICATION</scope>
    <source>
        <strain evidence="2">Emoy2</strain>
    </source>
</reference>
<dbReference type="EMBL" id="JH597979">
    <property type="status" value="NOT_ANNOTATED_CDS"/>
    <property type="molecule type" value="Genomic_DNA"/>
</dbReference>
<sequence length="54" mass="4957">MDAGGGSFTLASGGAAADGSPPGALGAGEAPAAPAPRGATRLALVVCTDAVWAF</sequence>
<proteinExistence type="predicted"/>
<feature type="region of interest" description="Disordered" evidence="1">
    <location>
        <begin position="1"/>
        <end position="35"/>
    </location>
</feature>
<dbReference type="EnsemblProtists" id="HpaT810492">
    <property type="protein sequence ID" value="HpaP810492"/>
    <property type="gene ID" value="HpaG810492"/>
</dbReference>
<accession>M4BVF0</accession>
<name>M4BVF0_HYAAE</name>
<feature type="compositionally biased region" description="Low complexity" evidence="1">
    <location>
        <begin position="10"/>
        <end position="35"/>
    </location>
</feature>
<evidence type="ECO:0000313" key="2">
    <source>
        <dbReference type="EnsemblProtists" id="HpaP810492"/>
    </source>
</evidence>